<reference evidence="3 4" key="1">
    <citation type="submission" date="2018-09" db="EMBL/GenBank/DDBJ databases">
        <title>Comparative genomics of Leucobacter spp.</title>
        <authorList>
            <person name="Reis A.C."/>
            <person name="Kolvenbach B.A."/>
            <person name="Corvini P.F.X."/>
            <person name="Nunes O.C."/>
        </authorList>
    </citation>
    <scope>NUCLEOTIDE SEQUENCE [LARGE SCALE GENOMIC DNA]</scope>
    <source>
        <strain evidence="3 4">L-1</strain>
    </source>
</reference>
<keyword evidence="2" id="KW-1133">Transmembrane helix</keyword>
<keyword evidence="4" id="KW-1185">Reference proteome</keyword>
<organism evidence="3 4">
    <name type="scientific">Leucobacter chromiireducens subsp. chromiireducens</name>
    <dbReference type="NCBI Taxonomy" id="660067"/>
    <lineage>
        <taxon>Bacteria</taxon>
        <taxon>Bacillati</taxon>
        <taxon>Actinomycetota</taxon>
        <taxon>Actinomycetes</taxon>
        <taxon>Micrococcales</taxon>
        <taxon>Microbacteriaceae</taxon>
        <taxon>Leucobacter</taxon>
    </lineage>
</organism>
<accession>A0ABS1SR87</accession>
<dbReference type="EMBL" id="QYAD01000004">
    <property type="protein sequence ID" value="MBL3690519.1"/>
    <property type="molecule type" value="Genomic_DNA"/>
</dbReference>
<dbReference type="Proteomes" id="UP001646141">
    <property type="component" value="Unassembled WGS sequence"/>
</dbReference>
<proteinExistence type="predicted"/>
<evidence type="ECO:0000256" key="2">
    <source>
        <dbReference type="SAM" id="Phobius"/>
    </source>
</evidence>
<feature type="transmembrane region" description="Helical" evidence="2">
    <location>
        <begin position="335"/>
        <end position="352"/>
    </location>
</feature>
<evidence type="ECO:0000313" key="4">
    <source>
        <dbReference type="Proteomes" id="UP001646141"/>
    </source>
</evidence>
<evidence type="ECO:0000313" key="3">
    <source>
        <dbReference type="EMBL" id="MBL3690519.1"/>
    </source>
</evidence>
<gene>
    <name evidence="3" type="ORF">D3226_11210</name>
</gene>
<evidence type="ECO:0000256" key="1">
    <source>
        <dbReference type="SAM" id="MobiDB-lite"/>
    </source>
</evidence>
<protein>
    <recommendedName>
        <fullName evidence="5">Gram-positive cocci surface proteins LPxTG domain-containing protein</fullName>
    </recommendedName>
</protein>
<comment type="caution">
    <text evidence="3">The sequence shown here is derived from an EMBL/GenBank/DDBJ whole genome shotgun (WGS) entry which is preliminary data.</text>
</comment>
<dbReference type="RefSeq" id="WP_202382682.1">
    <property type="nucleotide sequence ID" value="NZ_BAAAMA010000010.1"/>
</dbReference>
<evidence type="ECO:0008006" key="5">
    <source>
        <dbReference type="Google" id="ProtNLM"/>
    </source>
</evidence>
<feature type="compositionally biased region" description="Low complexity" evidence="1">
    <location>
        <begin position="252"/>
        <end position="312"/>
    </location>
</feature>
<sequence>MKNKKILAAGAIATLGVGVATGITLGPGNTEPAQAAAGDIVCDIFHGGIRNLQVVQSGDRTFEVTYVDQNTLAGQDTAPGVDDRYAPLPAEFRDATNRITLGDAVAASALRVSQSVVTGPASDPSQSDWQVDQVIGNEAAPWESAALAHQEITWVHDVDARTVVTNGVVGEQVRPSDFPLPWLLSEDSTSVLQFTLTVPDDATGTVPLITSLAGSFVTTAWSQATWTWSKDQDVEFSTPVTCSVEFEDKSTDPGPTDPGTTDPGATDPGTTDPGTTEPGTTDPGTTEPGTTDPGTTEPGTTDAGTTDSGTTSPNSGKGTATELARTGSPMSPSTLGFAAGALLLVGAGLLTIRRIVR</sequence>
<keyword evidence="2" id="KW-0812">Transmembrane</keyword>
<keyword evidence="2" id="KW-0472">Membrane</keyword>
<name>A0ABS1SR87_9MICO</name>
<feature type="region of interest" description="Disordered" evidence="1">
    <location>
        <begin position="245"/>
        <end position="329"/>
    </location>
</feature>